<keyword evidence="6" id="KW-0418">Kinase</keyword>
<evidence type="ECO:0000259" key="9">
    <source>
        <dbReference type="PROSITE" id="PS50112"/>
    </source>
</evidence>
<accession>A0ABW1LPX0</accession>
<dbReference type="Pfam" id="PF13426">
    <property type="entry name" value="PAS_9"/>
    <property type="match status" value="1"/>
</dbReference>
<evidence type="ECO:0000256" key="6">
    <source>
        <dbReference type="ARBA" id="ARBA00022777"/>
    </source>
</evidence>
<dbReference type="InterPro" id="IPR013767">
    <property type="entry name" value="PAS_fold"/>
</dbReference>
<dbReference type="SUPFAM" id="SSF47384">
    <property type="entry name" value="Homodimeric domain of signal transducing histidine kinase"/>
    <property type="match status" value="1"/>
</dbReference>
<evidence type="ECO:0000256" key="5">
    <source>
        <dbReference type="ARBA" id="ARBA00022679"/>
    </source>
</evidence>
<dbReference type="CDD" id="cd00075">
    <property type="entry name" value="HATPase"/>
    <property type="match status" value="1"/>
</dbReference>
<dbReference type="SMART" id="SM00091">
    <property type="entry name" value="PAS"/>
    <property type="match status" value="2"/>
</dbReference>
<feature type="domain" description="Histidine kinase" evidence="8">
    <location>
        <begin position="269"/>
        <end position="491"/>
    </location>
</feature>
<evidence type="ECO:0000256" key="2">
    <source>
        <dbReference type="ARBA" id="ARBA00004236"/>
    </source>
</evidence>
<dbReference type="PANTHER" id="PTHR43711:SF1">
    <property type="entry name" value="HISTIDINE KINASE 1"/>
    <property type="match status" value="1"/>
</dbReference>
<comment type="subcellular location">
    <subcellularLocation>
        <location evidence="2">Cell membrane</location>
    </subcellularLocation>
</comment>
<dbReference type="InterPro" id="IPR003661">
    <property type="entry name" value="HisK_dim/P_dom"/>
</dbReference>
<feature type="domain" description="PAS" evidence="9">
    <location>
        <begin position="134"/>
        <end position="187"/>
    </location>
</feature>
<reference evidence="11" key="1">
    <citation type="journal article" date="2019" name="Int. J. Syst. Evol. Microbiol.">
        <title>The Global Catalogue of Microorganisms (GCM) 10K type strain sequencing project: providing services to taxonomists for standard genome sequencing and annotation.</title>
        <authorList>
            <consortium name="The Broad Institute Genomics Platform"/>
            <consortium name="The Broad Institute Genome Sequencing Center for Infectious Disease"/>
            <person name="Wu L."/>
            <person name="Ma J."/>
        </authorList>
    </citation>
    <scope>NUCLEOTIDE SEQUENCE [LARGE SCALE GENOMIC DNA]</scope>
    <source>
        <strain evidence="11">CCUG 54522</strain>
    </source>
</reference>
<sequence>MAPGSGRTDLLASRAGEALLRLFAQTDDARLLIDPDGVVLLANPRCEEVFGWRVDELVGMPAALLAPEQHRDEYTRLRDLVLASDSGDAARLGLIGLHRDGHEVRMRVTARAILLGEADRVLSMILQPRSAADATADFRELLEAVPDGNVVVDGDGRILMANAPALAMFGYAEDELVDRSIEVLVPDAQRAGHVRRRTGFAGHARRHAMGLGTRVVALRKDGSTFPVSVVISSIGIDDDILFSATVHDLTELEALRGRNDVLRDQFLATVSHELRTPLTTILASTEMLEDALADEAEEHVRALVEAYLGRIERAARRELTLVDDLLSLTIIEGNAEPLVQGLADLAVVVDSVVEAARDPAALRGVTIATTTSGPPAVVRVHEGWLERAVGCLVDNATKFTPPGGQVLVESGVDGDRAWLEVSDTGPGIAPGDEDRVFERLYRGADAVTAEVPGAGLGLSIARSIVQAASGTVVVVPQEAGARLRISAPLARV</sequence>
<dbReference type="PRINTS" id="PR00344">
    <property type="entry name" value="BCTRLSENSOR"/>
</dbReference>
<evidence type="ECO:0000256" key="1">
    <source>
        <dbReference type="ARBA" id="ARBA00000085"/>
    </source>
</evidence>
<dbReference type="PANTHER" id="PTHR43711">
    <property type="entry name" value="TWO-COMPONENT HISTIDINE KINASE"/>
    <property type="match status" value="1"/>
</dbReference>
<dbReference type="SMART" id="SM00388">
    <property type="entry name" value="HisKA"/>
    <property type="match status" value="1"/>
</dbReference>
<dbReference type="InterPro" id="IPR036097">
    <property type="entry name" value="HisK_dim/P_sf"/>
</dbReference>
<dbReference type="InterPro" id="IPR003594">
    <property type="entry name" value="HATPase_dom"/>
</dbReference>
<dbReference type="CDD" id="cd00082">
    <property type="entry name" value="HisKA"/>
    <property type="match status" value="1"/>
</dbReference>
<dbReference type="PROSITE" id="PS50109">
    <property type="entry name" value="HIS_KIN"/>
    <property type="match status" value="1"/>
</dbReference>
<dbReference type="InterPro" id="IPR005467">
    <property type="entry name" value="His_kinase_dom"/>
</dbReference>
<dbReference type="Pfam" id="PF00989">
    <property type="entry name" value="PAS"/>
    <property type="match status" value="1"/>
</dbReference>
<dbReference type="Pfam" id="PF02518">
    <property type="entry name" value="HATPase_c"/>
    <property type="match status" value="1"/>
</dbReference>
<keyword evidence="5" id="KW-0808">Transferase</keyword>
<dbReference type="RefSeq" id="WP_379158793.1">
    <property type="nucleotide sequence ID" value="NZ_JBHSRJ010000009.1"/>
</dbReference>
<dbReference type="InterPro" id="IPR004358">
    <property type="entry name" value="Sig_transdc_His_kin-like_C"/>
</dbReference>
<dbReference type="PROSITE" id="PS50112">
    <property type="entry name" value="PAS"/>
    <property type="match status" value="2"/>
</dbReference>
<dbReference type="Gene3D" id="1.10.287.130">
    <property type="match status" value="1"/>
</dbReference>
<dbReference type="SUPFAM" id="SSF55785">
    <property type="entry name" value="PYP-like sensor domain (PAS domain)"/>
    <property type="match status" value="2"/>
</dbReference>
<evidence type="ECO:0000313" key="11">
    <source>
        <dbReference type="Proteomes" id="UP001596135"/>
    </source>
</evidence>
<dbReference type="Pfam" id="PF00512">
    <property type="entry name" value="HisKA"/>
    <property type="match status" value="1"/>
</dbReference>
<dbReference type="Proteomes" id="UP001596135">
    <property type="component" value="Unassembled WGS sequence"/>
</dbReference>
<protein>
    <recommendedName>
        <fullName evidence="3">histidine kinase</fullName>
        <ecNumber evidence="3">2.7.13.3</ecNumber>
    </recommendedName>
</protein>
<dbReference type="InterPro" id="IPR036890">
    <property type="entry name" value="HATPase_C_sf"/>
</dbReference>
<comment type="catalytic activity">
    <reaction evidence="1">
        <text>ATP + protein L-histidine = ADP + protein N-phospho-L-histidine.</text>
        <dbReference type="EC" id="2.7.13.3"/>
    </reaction>
</comment>
<dbReference type="InterPro" id="IPR000014">
    <property type="entry name" value="PAS"/>
</dbReference>
<comment type="caution">
    <text evidence="10">The sequence shown here is derived from an EMBL/GenBank/DDBJ whole genome shotgun (WGS) entry which is preliminary data.</text>
</comment>
<proteinExistence type="predicted"/>
<dbReference type="InterPro" id="IPR050736">
    <property type="entry name" value="Sensor_HK_Regulatory"/>
</dbReference>
<dbReference type="CDD" id="cd00130">
    <property type="entry name" value="PAS"/>
    <property type="match status" value="2"/>
</dbReference>
<evidence type="ECO:0000259" key="8">
    <source>
        <dbReference type="PROSITE" id="PS50109"/>
    </source>
</evidence>
<keyword evidence="7" id="KW-0902">Two-component regulatory system</keyword>
<dbReference type="EMBL" id="JBHSRJ010000009">
    <property type="protein sequence ID" value="MFC6045489.1"/>
    <property type="molecule type" value="Genomic_DNA"/>
</dbReference>
<dbReference type="SMART" id="SM00387">
    <property type="entry name" value="HATPase_c"/>
    <property type="match status" value="1"/>
</dbReference>
<feature type="domain" description="PAS" evidence="9">
    <location>
        <begin position="15"/>
        <end position="84"/>
    </location>
</feature>
<dbReference type="NCBIfam" id="TIGR00229">
    <property type="entry name" value="sensory_box"/>
    <property type="match status" value="2"/>
</dbReference>
<dbReference type="InterPro" id="IPR035965">
    <property type="entry name" value="PAS-like_dom_sf"/>
</dbReference>
<keyword evidence="11" id="KW-1185">Reference proteome</keyword>
<dbReference type="Gene3D" id="3.30.565.10">
    <property type="entry name" value="Histidine kinase-like ATPase, C-terminal domain"/>
    <property type="match status" value="1"/>
</dbReference>
<organism evidence="10 11">
    <name type="scientific">Nocardioides hankookensis</name>
    <dbReference type="NCBI Taxonomy" id="443157"/>
    <lineage>
        <taxon>Bacteria</taxon>
        <taxon>Bacillati</taxon>
        <taxon>Actinomycetota</taxon>
        <taxon>Actinomycetes</taxon>
        <taxon>Propionibacteriales</taxon>
        <taxon>Nocardioidaceae</taxon>
        <taxon>Nocardioides</taxon>
    </lineage>
</organism>
<gene>
    <name evidence="10" type="ORF">ACFPYL_20555</name>
</gene>
<dbReference type="Gene3D" id="3.30.450.20">
    <property type="entry name" value="PAS domain"/>
    <property type="match status" value="2"/>
</dbReference>
<evidence type="ECO:0000256" key="3">
    <source>
        <dbReference type="ARBA" id="ARBA00012438"/>
    </source>
</evidence>
<name>A0ABW1LPX0_9ACTN</name>
<evidence type="ECO:0000256" key="4">
    <source>
        <dbReference type="ARBA" id="ARBA00022553"/>
    </source>
</evidence>
<keyword evidence="4" id="KW-0597">Phosphoprotein</keyword>
<evidence type="ECO:0000256" key="7">
    <source>
        <dbReference type="ARBA" id="ARBA00023012"/>
    </source>
</evidence>
<evidence type="ECO:0000313" key="10">
    <source>
        <dbReference type="EMBL" id="MFC6045489.1"/>
    </source>
</evidence>
<dbReference type="EC" id="2.7.13.3" evidence="3"/>
<dbReference type="SUPFAM" id="SSF55874">
    <property type="entry name" value="ATPase domain of HSP90 chaperone/DNA topoisomerase II/histidine kinase"/>
    <property type="match status" value="1"/>
</dbReference>